<reference evidence="2 3" key="1">
    <citation type="submission" date="2017-04" db="EMBL/GenBank/DDBJ databases">
        <authorList>
            <person name="Afonso C.L."/>
            <person name="Miller P.J."/>
            <person name="Scott M.A."/>
            <person name="Spackman E."/>
            <person name="Goraichik I."/>
            <person name="Dimitrov K.M."/>
            <person name="Suarez D.L."/>
            <person name="Swayne D.E."/>
        </authorList>
    </citation>
    <scope>NUCLEOTIDE SEQUENCE [LARGE SCALE GENOMIC DNA]</scope>
    <source>
        <strain evidence="2 3">DSM 11270</strain>
    </source>
</reference>
<dbReference type="OrthoDB" id="1683367at2"/>
<dbReference type="STRING" id="656914.SAMN00017405_1167"/>
<evidence type="ECO:0000313" key="3">
    <source>
        <dbReference type="Proteomes" id="UP000192731"/>
    </source>
</evidence>
<sequence>MYLIAGLIAALLAWGANVVLLKKWGEAALLVLTPIQEEIFKTSLAIFFGGSIILTHVIFGIIEGIWDMKFNIKGLIPGILAVVIHSFFGFITWIVYIKWGNLSFAIMIAIIMHIMWNTQIVKINNN</sequence>
<evidence type="ECO:0008006" key="4">
    <source>
        <dbReference type="Google" id="ProtNLM"/>
    </source>
</evidence>
<proteinExistence type="predicted"/>
<dbReference type="Proteomes" id="UP000192731">
    <property type="component" value="Unassembled WGS sequence"/>
</dbReference>
<dbReference type="EMBL" id="FWWT01000013">
    <property type="protein sequence ID" value="SMB86495.1"/>
    <property type="molecule type" value="Genomic_DNA"/>
</dbReference>
<name>A0A1W1UZH0_DESTI</name>
<keyword evidence="3" id="KW-1185">Reference proteome</keyword>
<keyword evidence="1" id="KW-0812">Transmembrane</keyword>
<keyword evidence="1" id="KW-0472">Membrane</keyword>
<organism evidence="2 3">
    <name type="scientific">Desulfonispora thiosulfatigenes DSM 11270</name>
    <dbReference type="NCBI Taxonomy" id="656914"/>
    <lineage>
        <taxon>Bacteria</taxon>
        <taxon>Bacillati</taxon>
        <taxon>Bacillota</taxon>
        <taxon>Clostridia</taxon>
        <taxon>Eubacteriales</taxon>
        <taxon>Peptococcaceae</taxon>
        <taxon>Desulfonispora</taxon>
    </lineage>
</organism>
<feature type="transmembrane region" description="Helical" evidence="1">
    <location>
        <begin position="102"/>
        <end position="121"/>
    </location>
</feature>
<evidence type="ECO:0000256" key="1">
    <source>
        <dbReference type="SAM" id="Phobius"/>
    </source>
</evidence>
<feature type="transmembrane region" description="Helical" evidence="1">
    <location>
        <begin position="74"/>
        <end position="96"/>
    </location>
</feature>
<feature type="transmembrane region" description="Helical" evidence="1">
    <location>
        <begin position="39"/>
        <end position="62"/>
    </location>
</feature>
<dbReference type="RefSeq" id="WP_084052561.1">
    <property type="nucleotide sequence ID" value="NZ_FWWT01000013.1"/>
</dbReference>
<keyword evidence="1" id="KW-1133">Transmembrane helix</keyword>
<protein>
    <recommendedName>
        <fullName evidence="4">CAAX protease self-immunity</fullName>
    </recommendedName>
</protein>
<dbReference type="AlphaFoldDB" id="A0A1W1UZH0"/>
<evidence type="ECO:0000313" key="2">
    <source>
        <dbReference type="EMBL" id="SMB86495.1"/>
    </source>
</evidence>
<gene>
    <name evidence="2" type="ORF">SAMN00017405_1167</name>
</gene>
<accession>A0A1W1UZH0</accession>